<organism evidence="1 2">
    <name type="scientific">Dongia sedimenti</name>
    <dbReference type="NCBI Taxonomy" id="3064282"/>
    <lineage>
        <taxon>Bacteria</taxon>
        <taxon>Pseudomonadati</taxon>
        <taxon>Pseudomonadota</taxon>
        <taxon>Alphaproteobacteria</taxon>
        <taxon>Rhodospirillales</taxon>
        <taxon>Dongiaceae</taxon>
        <taxon>Dongia</taxon>
    </lineage>
</organism>
<dbReference type="InterPro" id="IPR011008">
    <property type="entry name" value="Dimeric_a/b-barrel"/>
</dbReference>
<protein>
    <submittedName>
        <fullName evidence="1">L-rhamnose mutarotase</fullName>
    </submittedName>
</protein>
<dbReference type="SUPFAM" id="SSF54909">
    <property type="entry name" value="Dimeric alpha+beta barrel"/>
    <property type="match status" value="1"/>
</dbReference>
<proteinExistence type="predicted"/>
<dbReference type="Proteomes" id="UP001230156">
    <property type="component" value="Unassembled WGS sequence"/>
</dbReference>
<keyword evidence="2" id="KW-1185">Reference proteome</keyword>
<evidence type="ECO:0000313" key="1">
    <source>
        <dbReference type="EMBL" id="MDQ7248354.1"/>
    </source>
</evidence>
<gene>
    <name evidence="1" type="ORF">Q8A70_11790</name>
</gene>
<dbReference type="Gene3D" id="3.30.70.100">
    <property type="match status" value="1"/>
</dbReference>
<dbReference type="RefSeq" id="WP_379955809.1">
    <property type="nucleotide sequence ID" value="NZ_JAUYVI010000003.1"/>
</dbReference>
<dbReference type="InterPro" id="IPR008000">
    <property type="entry name" value="Rham/fucose_mutarotase"/>
</dbReference>
<dbReference type="Pfam" id="PF05336">
    <property type="entry name" value="rhaM"/>
    <property type="match status" value="1"/>
</dbReference>
<accession>A0ABU0YKV9</accession>
<dbReference type="EMBL" id="JAUYVI010000003">
    <property type="protein sequence ID" value="MDQ7248354.1"/>
    <property type="molecule type" value="Genomic_DNA"/>
</dbReference>
<comment type="caution">
    <text evidence="1">The sequence shown here is derived from an EMBL/GenBank/DDBJ whole genome shotgun (WGS) entry which is preliminary data.</text>
</comment>
<name>A0ABU0YKV9_9PROT</name>
<sequence length="109" mass="12842">MKRMGFVLGIKADQIAEYKRIHAAVWPEVLATIARCNIKNYTIFLKEPENLLFAYFEYHGTDFKADMAKMAADPKTQEWWVICEPMQVPLETRKPGEWWAEMEDVFHTD</sequence>
<dbReference type="PANTHER" id="PTHR34389">
    <property type="entry name" value="L-RHAMNOSE MUTAROTASE"/>
    <property type="match status" value="1"/>
</dbReference>
<evidence type="ECO:0000313" key="2">
    <source>
        <dbReference type="Proteomes" id="UP001230156"/>
    </source>
</evidence>
<reference evidence="2" key="1">
    <citation type="submission" date="2023-08" db="EMBL/GenBank/DDBJ databases">
        <title>Rhodospirillaceae gen. nov., a novel taxon isolated from the Yangtze River Yuezi River estuary sludge.</title>
        <authorList>
            <person name="Ruan L."/>
        </authorList>
    </citation>
    <scope>NUCLEOTIDE SEQUENCE [LARGE SCALE GENOMIC DNA]</scope>
    <source>
        <strain evidence="2">R-7</strain>
    </source>
</reference>
<dbReference type="PANTHER" id="PTHR34389:SF2">
    <property type="entry name" value="L-RHAMNOSE MUTAROTASE"/>
    <property type="match status" value="1"/>
</dbReference>